<dbReference type="Gene3D" id="1.10.260.40">
    <property type="entry name" value="lambda repressor-like DNA-binding domains"/>
    <property type="match status" value="1"/>
</dbReference>
<dbReference type="SUPFAM" id="SSF47413">
    <property type="entry name" value="lambda repressor-like DNA-binding domains"/>
    <property type="match status" value="1"/>
</dbReference>
<sequence>MQKLRRDAGISQEKFAGRLDVSQQTVSRWENDSGYPETEKPMRIAAMFQVRLDIY</sequence>
<proteinExistence type="predicted"/>
<dbReference type="Proteomes" id="UP000260828">
    <property type="component" value="Unassembled WGS sequence"/>
</dbReference>
<dbReference type="GO" id="GO:0003677">
    <property type="term" value="F:DNA binding"/>
    <property type="evidence" value="ECO:0007669"/>
    <property type="project" value="UniProtKB-KW"/>
</dbReference>
<dbReference type="SMART" id="SM00530">
    <property type="entry name" value="HTH_XRE"/>
    <property type="match status" value="1"/>
</dbReference>
<dbReference type="PANTHER" id="PTHR46558">
    <property type="entry name" value="TRACRIPTIONAL REGULATORY PROTEIN-RELATED-RELATED"/>
    <property type="match status" value="1"/>
</dbReference>
<dbReference type="InterPro" id="IPR010982">
    <property type="entry name" value="Lambda_DNA-bd_dom_sf"/>
</dbReference>
<protein>
    <submittedName>
        <fullName evidence="3">XRE family transcriptional regulator</fullName>
    </submittedName>
</protein>
<dbReference type="AlphaFoldDB" id="A0A3E3IS31"/>
<accession>A0A3E3IS31</accession>
<evidence type="ECO:0000313" key="4">
    <source>
        <dbReference type="Proteomes" id="UP000260828"/>
    </source>
</evidence>
<name>A0A3E3IS31_9FIRM</name>
<evidence type="ECO:0000256" key="1">
    <source>
        <dbReference type="ARBA" id="ARBA00023125"/>
    </source>
</evidence>
<evidence type="ECO:0000259" key="2">
    <source>
        <dbReference type="PROSITE" id="PS50943"/>
    </source>
</evidence>
<organism evidence="3 4">
    <name type="scientific">Anaerotruncus colihominis</name>
    <dbReference type="NCBI Taxonomy" id="169435"/>
    <lineage>
        <taxon>Bacteria</taxon>
        <taxon>Bacillati</taxon>
        <taxon>Bacillota</taxon>
        <taxon>Clostridia</taxon>
        <taxon>Eubacteriales</taxon>
        <taxon>Oscillospiraceae</taxon>
        <taxon>Anaerotruncus</taxon>
    </lineage>
</organism>
<reference evidence="3 4" key="1">
    <citation type="submission" date="2018-08" db="EMBL/GenBank/DDBJ databases">
        <title>A genome reference for cultivated species of the human gut microbiota.</title>
        <authorList>
            <person name="Zou Y."/>
            <person name="Xue W."/>
            <person name="Luo G."/>
        </authorList>
    </citation>
    <scope>NUCLEOTIDE SEQUENCE [LARGE SCALE GENOMIC DNA]</scope>
    <source>
        <strain evidence="3 4">TF05-12AC</strain>
    </source>
</reference>
<dbReference type="EMBL" id="QVME01000001">
    <property type="protein sequence ID" value="RGE69876.1"/>
    <property type="molecule type" value="Genomic_DNA"/>
</dbReference>
<dbReference type="PROSITE" id="PS50943">
    <property type="entry name" value="HTH_CROC1"/>
    <property type="match status" value="1"/>
</dbReference>
<dbReference type="InterPro" id="IPR001387">
    <property type="entry name" value="Cro/C1-type_HTH"/>
</dbReference>
<gene>
    <name evidence="3" type="ORF">DXC40_02095</name>
</gene>
<dbReference type="Pfam" id="PF01381">
    <property type="entry name" value="HTH_3"/>
    <property type="match status" value="1"/>
</dbReference>
<keyword evidence="1" id="KW-0238">DNA-binding</keyword>
<dbReference type="OrthoDB" id="9801008at2"/>
<dbReference type="PANTHER" id="PTHR46558:SF13">
    <property type="entry name" value="HTH-TYPE TRANSCRIPTIONAL REGULATOR IMMR"/>
    <property type="match status" value="1"/>
</dbReference>
<comment type="caution">
    <text evidence="3">The sequence shown here is derived from an EMBL/GenBank/DDBJ whole genome shotgun (WGS) entry which is preliminary data.</text>
</comment>
<dbReference type="CDD" id="cd00093">
    <property type="entry name" value="HTH_XRE"/>
    <property type="match status" value="1"/>
</dbReference>
<feature type="domain" description="HTH cro/C1-type" evidence="2">
    <location>
        <begin position="1"/>
        <end position="55"/>
    </location>
</feature>
<evidence type="ECO:0000313" key="3">
    <source>
        <dbReference type="EMBL" id="RGE69876.1"/>
    </source>
</evidence>